<feature type="transmembrane region" description="Helical" evidence="1">
    <location>
        <begin position="169"/>
        <end position="188"/>
    </location>
</feature>
<reference evidence="2 3" key="1">
    <citation type="submission" date="2015-07" db="EMBL/GenBank/DDBJ databases">
        <title>The genome of the fungus Escovopsis weberi, a specialized disease agent of ant agriculture.</title>
        <authorList>
            <person name="de Man T.J."/>
            <person name="Stajich J.E."/>
            <person name="Kubicek C.P."/>
            <person name="Chenthamara K."/>
            <person name="Atanasova L."/>
            <person name="Druzhinina I.S."/>
            <person name="Birnbaum S."/>
            <person name="Barribeau S.M."/>
            <person name="Teiling C."/>
            <person name="Suen G."/>
            <person name="Currie C."/>
            <person name="Gerardo N.M."/>
        </authorList>
    </citation>
    <scope>NUCLEOTIDE SEQUENCE [LARGE SCALE GENOMIC DNA]</scope>
</reference>
<keyword evidence="1" id="KW-1133">Transmembrane helix</keyword>
<feature type="transmembrane region" description="Helical" evidence="1">
    <location>
        <begin position="38"/>
        <end position="61"/>
    </location>
</feature>
<keyword evidence="3" id="KW-1185">Reference proteome</keyword>
<comment type="caution">
    <text evidence="2">The sequence shown here is derived from an EMBL/GenBank/DDBJ whole genome shotgun (WGS) entry which is preliminary data.</text>
</comment>
<proteinExistence type="predicted"/>
<keyword evidence="1" id="KW-0812">Transmembrane</keyword>
<keyword evidence="1" id="KW-0472">Membrane</keyword>
<feature type="transmembrane region" description="Helical" evidence="1">
    <location>
        <begin position="99"/>
        <end position="120"/>
    </location>
</feature>
<evidence type="ECO:0000313" key="2">
    <source>
        <dbReference type="EMBL" id="KOS19525.1"/>
    </source>
</evidence>
<gene>
    <name evidence="2" type="ORF">ESCO_000642</name>
</gene>
<organism evidence="2 3">
    <name type="scientific">Escovopsis weberi</name>
    <dbReference type="NCBI Taxonomy" id="150374"/>
    <lineage>
        <taxon>Eukaryota</taxon>
        <taxon>Fungi</taxon>
        <taxon>Dikarya</taxon>
        <taxon>Ascomycota</taxon>
        <taxon>Pezizomycotina</taxon>
        <taxon>Sordariomycetes</taxon>
        <taxon>Hypocreomycetidae</taxon>
        <taxon>Hypocreales</taxon>
        <taxon>Hypocreaceae</taxon>
        <taxon>Escovopsis</taxon>
    </lineage>
</organism>
<feature type="transmembrane region" description="Helical" evidence="1">
    <location>
        <begin position="209"/>
        <end position="229"/>
    </location>
</feature>
<evidence type="ECO:0000256" key="1">
    <source>
        <dbReference type="SAM" id="Phobius"/>
    </source>
</evidence>
<feature type="transmembrane region" description="Helical" evidence="1">
    <location>
        <begin position="140"/>
        <end position="163"/>
    </location>
</feature>
<dbReference type="AlphaFoldDB" id="A0A0M9VU49"/>
<name>A0A0M9VU49_ESCWE</name>
<dbReference type="Proteomes" id="UP000053831">
    <property type="component" value="Unassembled WGS sequence"/>
</dbReference>
<dbReference type="EMBL" id="LGSR01000020">
    <property type="protein sequence ID" value="KOS19525.1"/>
    <property type="molecule type" value="Genomic_DNA"/>
</dbReference>
<accession>A0A0M9VU49</accession>
<evidence type="ECO:0000313" key="3">
    <source>
        <dbReference type="Proteomes" id="UP000053831"/>
    </source>
</evidence>
<feature type="transmembrane region" description="Helical" evidence="1">
    <location>
        <begin position="73"/>
        <end position="93"/>
    </location>
</feature>
<protein>
    <submittedName>
        <fullName evidence="2">Uncharacterized protein</fullName>
    </submittedName>
</protein>
<sequence length="242" mass="27468">MPFIIVLLNLFSFFNLGLFLFAPFFAPFLSLFSLFLNVFLLGLDHFDCLLFSCLLFNFLLLNNYPPSFLLERVVHVIILVVVLVVVLVLLLVLLLLLLVLLLIFFFVFILILVIVFFIMLRSCVGIRIEWGRFSPPLEVILLKLFIVVLFEVVIVVLLVELLVLMPAPVRTLAVLPLRTPSVMVSFGFRASIVRTIDADLHVLTQLARLAGVMIPVIFTLDKAMVIVYGDWSVLVLMMWNGA</sequence>
<feature type="transmembrane region" description="Helical" evidence="1">
    <location>
        <begin position="7"/>
        <end position="26"/>
    </location>
</feature>